<dbReference type="InterPro" id="IPR050339">
    <property type="entry name" value="CC_SR_Kinase"/>
</dbReference>
<evidence type="ECO:0000256" key="5">
    <source>
        <dbReference type="ARBA" id="ARBA00022777"/>
    </source>
</evidence>
<comment type="catalytic activity">
    <reaction evidence="10">
        <text>L-seryl-[protein] + ATP = O-phospho-L-seryl-[protein] + ADP + H(+)</text>
        <dbReference type="Rhea" id="RHEA:17989"/>
        <dbReference type="Rhea" id="RHEA-COMP:9863"/>
        <dbReference type="Rhea" id="RHEA-COMP:11604"/>
        <dbReference type="ChEBI" id="CHEBI:15378"/>
        <dbReference type="ChEBI" id="CHEBI:29999"/>
        <dbReference type="ChEBI" id="CHEBI:30616"/>
        <dbReference type="ChEBI" id="CHEBI:83421"/>
        <dbReference type="ChEBI" id="CHEBI:456216"/>
        <dbReference type="EC" id="2.7.11.1"/>
    </reaction>
    <physiologicalReaction direction="left-to-right" evidence="10">
        <dbReference type="Rhea" id="RHEA:17990"/>
    </physiologicalReaction>
</comment>
<dbReference type="PROSITE" id="PS00108">
    <property type="entry name" value="PROTEIN_KINASE_ST"/>
    <property type="match status" value="1"/>
</dbReference>
<name>A0A0C3DEC2_OIDMZ</name>
<keyword evidence="3" id="KW-0808">Transferase</keyword>
<keyword evidence="6 11" id="KW-0067">ATP-binding</keyword>
<dbReference type="GO" id="GO:0005524">
    <property type="term" value="F:ATP binding"/>
    <property type="evidence" value="ECO:0007669"/>
    <property type="project" value="UniProtKB-UniRule"/>
</dbReference>
<keyword evidence="5" id="KW-0418">Kinase</keyword>
<accession>A0A0C3DEC2</accession>
<dbReference type="InterPro" id="IPR017441">
    <property type="entry name" value="Protein_kinase_ATP_BS"/>
</dbReference>
<dbReference type="HOGENOM" id="CLU_018993_0_0_1"/>
<evidence type="ECO:0000256" key="11">
    <source>
        <dbReference type="PROSITE-ProRule" id="PRU10141"/>
    </source>
</evidence>
<dbReference type="InterPro" id="IPR008271">
    <property type="entry name" value="Ser/Thr_kinase_AS"/>
</dbReference>
<organism evidence="14 15">
    <name type="scientific">Oidiodendron maius (strain Zn)</name>
    <dbReference type="NCBI Taxonomy" id="913774"/>
    <lineage>
        <taxon>Eukaryota</taxon>
        <taxon>Fungi</taxon>
        <taxon>Dikarya</taxon>
        <taxon>Ascomycota</taxon>
        <taxon>Pezizomycotina</taxon>
        <taxon>Leotiomycetes</taxon>
        <taxon>Leotiomycetes incertae sedis</taxon>
        <taxon>Myxotrichaceae</taxon>
        <taxon>Oidiodendron</taxon>
    </lineage>
</organism>
<evidence type="ECO:0000256" key="3">
    <source>
        <dbReference type="ARBA" id="ARBA00022679"/>
    </source>
</evidence>
<dbReference type="AlphaFoldDB" id="A0A0C3DEC2"/>
<evidence type="ECO:0000313" key="15">
    <source>
        <dbReference type="Proteomes" id="UP000054321"/>
    </source>
</evidence>
<evidence type="ECO:0000259" key="13">
    <source>
        <dbReference type="PROSITE" id="PS50011"/>
    </source>
</evidence>
<keyword evidence="15" id="KW-1185">Reference proteome</keyword>
<sequence>MAGPLTRLAVTSSQLPNFEPHQHSTLFYLSLIEGRCRTQAANLLNEGRHPADILAEDHADVRALARPLFAEMSKELHKAGILPDEFAGQNLEDLRGKYLNTFDTALHTIATKATRIISEASATGSNPTSDVLAMTRAPLSAIEKIMKRNSSPNGQHPLLSSLILKGSGGEQLPTSIFQTQYGPKALLGKGGFGHVFRVRNLVDDREYAIKRIVIRGKKVSLAGNKSQQHTLLMEARSLSRLNHQNIVRYYGAWVETCPAGTRLDGELLTELSYSGLSGETTELSSMFGQLGLDDGSNIGRHCLSRDTAVYPPEESDVFERGLPLTTTFDPSLSLSQEGRPPGSPSASIKGTTSVRSGIAGLESEDNKLVPRSADPSQAFMPDLDAIVYIKMDLYPMTLEEFLWTGQKVTSNDINMQHCFHASIAVPMLSAILDGVEYIHSQGMVHRDLKPGNILLSIRRGPKSTSAGAIDIRDCSECGCSPEDEHTYITPHIGDFGLVAEIRKPVGDSARTPRGEHVFEPTELARLAPAGSVFYLPQTPVNVICPKLDVYSLGVVAFELVYKFGTKTERAVVLDGLKHGAFPLDFEKHEMASGIKAMACGNRDERWTCADVRGWLENIKVRYGLV</sequence>
<dbReference type="EC" id="2.7.11.1" evidence="1"/>
<dbReference type="InParanoid" id="A0A0C3DEC2"/>
<evidence type="ECO:0000256" key="6">
    <source>
        <dbReference type="ARBA" id="ARBA00022840"/>
    </source>
</evidence>
<evidence type="ECO:0000256" key="12">
    <source>
        <dbReference type="SAM" id="MobiDB-lite"/>
    </source>
</evidence>
<feature type="binding site" evidence="11">
    <location>
        <position position="210"/>
    </location>
    <ligand>
        <name>ATP</name>
        <dbReference type="ChEBI" id="CHEBI:30616"/>
    </ligand>
</feature>
<reference evidence="14 15" key="1">
    <citation type="submission" date="2014-04" db="EMBL/GenBank/DDBJ databases">
        <authorList>
            <consortium name="DOE Joint Genome Institute"/>
            <person name="Kuo A."/>
            <person name="Martino E."/>
            <person name="Perotto S."/>
            <person name="Kohler A."/>
            <person name="Nagy L.G."/>
            <person name="Floudas D."/>
            <person name="Copeland A."/>
            <person name="Barry K.W."/>
            <person name="Cichocki N."/>
            <person name="Veneault-Fourrey C."/>
            <person name="LaButti K."/>
            <person name="Lindquist E.A."/>
            <person name="Lipzen A."/>
            <person name="Lundell T."/>
            <person name="Morin E."/>
            <person name="Murat C."/>
            <person name="Sun H."/>
            <person name="Tunlid A."/>
            <person name="Henrissat B."/>
            <person name="Grigoriev I.V."/>
            <person name="Hibbett D.S."/>
            <person name="Martin F."/>
            <person name="Nordberg H.P."/>
            <person name="Cantor M.N."/>
            <person name="Hua S.X."/>
        </authorList>
    </citation>
    <scope>NUCLEOTIDE SEQUENCE [LARGE SCALE GENOMIC DNA]</scope>
    <source>
        <strain evidence="14 15">Zn</strain>
    </source>
</reference>
<dbReference type="GO" id="GO:0004694">
    <property type="term" value="F:eukaryotic translation initiation factor 2alpha kinase activity"/>
    <property type="evidence" value="ECO:0007669"/>
    <property type="project" value="TreeGrafter"/>
</dbReference>
<dbReference type="SMART" id="SM00220">
    <property type="entry name" value="S_TKc"/>
    <property type="match status" value="1"/>
</dbReference>
<dbReference type="PROSITE" id="PS50011">
    <property type="entry name" value="PROTEIN_KINASE_DOM"/>
    <property type="match status" value="1"/>
</dbReference>
<dbReference type="Proteomes" id="UP000054321">
    <property type="component" value="Unassembled WGS sequence"/>
</dbReference>
<feature type="region of interest" description="Disordered" evidence="12">
    <location>
        <begin position="329"/>
        <end position="351"/>
    </location>
</feature>
<dbReference type="SUPFAM" id="SSF56112">
    <property type="entry name" value="Protein kinase-like (PK-like)"/>
    <property type="match status" value="1"/>
</dbReference>
<dbReference type="GO" id="GO:0017148">
    <property type="term" value="P:negative regulation of translation"/>
    <property type="evidence" value="ECO:0007669"/>
    <property type="project" value="UniProtKB-KW"/>
</dbReference>
<dbReference type="EMBL" id="KN832877">
    <property type="protein sequence ID" value="KIN00328.1"/>
    <property type="molecule type" value="Genomic_DNA"/>
</dbReference>
<comment type="similarity">
    <text evidence="8">Belongs to the protein kinase superfamily. Ser/Thr protein kinase family. GCN2 subfamily.</text>
</comment>
<evidence type="ECO:0000256" key="1">
    <source>
        <dbReference type="ARBA" id="ARBA00012513"/>
    </source>
</evidence>
<evidence type="ECO:0000256" key="7">
    <source>
        <dbReference type="ARBA" id="ARBA00023193"/>
    </source>
</evidence>
<evidence type="ECO:0000256" key="8">
    <source>
        <dbReference type="ARBA" id="ARBA00037982"/>
    </source>
</evidence>
<gene>
    <name evidence="14" type="ORF">OIDMADRAFT_164705</name>
</gene>
<keyword evidence="2" id="KW-0723">Serine/threonine-protein kinase</keyword>
<protein>
    <recommendedName>
        <fullName evidence="1">non-specific serine/threonine protein kinase</fullName>
        <ecNumber evidence="1">2.7.11.1</ecNumber>
    </recommendedName>
</protein>
<comment type="catalytic activity">
    <reaction evidence="9">
        <text>L-threonyl-[protein] + ATP = O-phospho-L-threonyl-[protein] + ADP + H(+)</text>
        <dbReference type="Rhea" id="RHEA:46608"/>
        <dbReference type="Rhea" id="RHEA-COMP:11060"/>
        <dbReference type="Rhea" id="RHEA-COMP:11605"/>
        <dbReference type="ChEBI" id="CHEBI:15378"/>
        <dbReference type="ChEBI" id="CHEBI:30013"/>
        <dbReference type="ChEBI" id="CHEBI:30616"/>
        <dbReference type="ChEBI" id="CHEBI:61977"/>
        <dbReference type="ChEBI" id="CHEBI:456216"/>
        <dbReference type="EC" id="2.7.11.1"/>
    </reaction>
    <physiologicalReaction direction="left-to-right" evidence="9">
        <dbReference type="Rhea" id="RHEA:46609"/>
    </physiologicalReaction>
</comment>
<dbReference type="InterPro" id="IPR011009">
    <property type="entry name" value="Kinase-like_dom_sf"/>
</dbReference>
<dbReference type="OrthoDB" id="1405469at2759"/>
<evidence type="ECO:0000256" key="2">
    <source>
        <dbReference type="ARBA" id="ARBA00022527"/>
    </source>
</evidence>
<dbReference type="Pfam" id="PF00069">
    <property type="entry name" value="Pkinase"/>
    <property type="match status" value="2"/>
</dbReference>
<dbReference type="Gene3D" id="3.30.200.20">
    <property type="entry name" value="Phosphorylase Kinase, domain 1"/>
    <property type="match status" value="1"/>
</dbReference>
<evidence type="ECO:0000313" key="14">
    <source>
        <dbReference type="EMBL" id="KIN00328.1"/>
    </source>
</evidence>
<keyword evidence="7" id="KW-0652">Protein synthesis inhibitor</keyword>
<dbReference type="GO" id="GO:0005737">
    <property type="term" value="C:cytoplasm"/>
    <property type="evidence" value="ECO:0007669"/>
    <property type="project" value="TreeGrafter"/>
</dbReference>
<feature type="domain" description="Protein kinase" evidence="13">
    <location>
        <begin position="181"/>
        <end position="615"/>
    </location>
</feature>
<dbReference type="Gene3D" id="1.10.510.10">
    <property type="entry name" value="Transferase(Phosphotransferase) domain 1"/>
    <property type="match status" value="1"/>
</dbReference>
<evidence type="ECO:0000256" key="4">
    <source>
        <dbReference type="ARBA" id="ARBA00022741"/>
    </source>
</evidence>
<keyword evidence="4 11" id="KW-0547">Nucleotide-binding</keyword>
<dbReference type="PANTHER" id="PTHR11042:SF160">
    <property type="entry name" value="EUKARYOTIC TRANSLATION INITIATION FACTOR 2-ALPHA KINASE 1"/>
    <property type="match status" value="1"/>
</dbReference>
<dbReference type="PANTHER" id="PTHR11042">
    <property type="entry name" value="EUKARYOTIC TRANSLATION INITIATION FACTOR 2-ALPHA KINASE EIF2-ALPHA KINASE -RELATED"/>
    <property type="match status" value="1"/>
</dbReference>
<dbReference type="PROSITE" id="PS00107">
    <property type="entry name" value="PROTEIN_KINASE_ATP"/>
    <property type="match status" value="1"/>
</dbReference>
<evidence type="ECO:0000256" key="9">
    <source>
        <dbReference type="ARBA" id="ARBA00048659"/>
    </source>
</evidence>
<evidence type="ECO:0000256" key="10">
    <source>
        <dbReference type="ARBA" id="ARBA00048977"/>
    </source>
</evidence>
<dbReference type="STRING" id="913774.A0A0C3DEC2"/>
<proteinExistence type="inferred from homology"/>
<reference evidence="15" key="2">
    <citation type="submission" date="2015-01" db="EMBL/GenBank/DDBJ databases">
        <title>Evolutionary Origins and Diversification of the Mycorrhizal Mutualists.</title>
        <authorList>
            <consortium name="DOE Joint Genome Institute"/>
            <consortium name="Mycorrhizal Genomics Consortium"/>
            <person name="Kohler A."/>
            <person name="Kuo A."/>
            <person name="Nagy L.G."/>
            <person name="Floudas D."/>
            <person name="Copeland A."/>
            <person name="Barry K.W."/>
            <person name="Cichocki N."/>
            <person name="Veneault-Fourrey C."/>
            <person name="LaButti K."/>
            <person name="Lindquist E.A."/>
            <person name="Lipzen A."/>
            <person name="Lundell T."/>
            <person name="Morin E."/>
            <person name="Murat C."/>
            <person name="Riley R."/>
            <person name="Ohm R."/>
            <person name="Sun H."/>
            <person name="Tunlid A."/>
            <person name="Henrissat B."/>
            <person name="Grigoriev I.V."/>
            <person name="Hibbett D.S."/>
            <person name="Martin F."/>
        </authorList>
    </citation>
    <scope>NUCLEOTIDE SEQUENCE [LARGE SCALE GENOMIC DNA]</scope>
    <source>
        <strain evidence="15">Zn</strain>
    </source>
</reference>
<dbReference type="InterPro" id="IPR000719">
    <property type="entry name" value="Prot_kinase_dom"/>
</dbReference>
<dbReference type="GO" id="GO:0005634">
    <property type="term" value="C:nucleus"/>
    <property type="evidence" value="ECO:0007669"/>
    <property type="project" value="TreeGrafter"/>
</dbReference>